<dbReference type="EMBL" id="CP069107">
    <property type="protein sequence ID" value="QSS57724.1"/>
    <property type="molecule type" value="Genomic_DNA"/>
</dbReference>
<evidence type="ECO:0000256" key="1">
    <source>
        <dbReference type="SAM" id="MobiDB-lite"/>
    </source>
</evidence>
<dbReference type="Proteomes" id="UP000663419">
    <property type="component" value="Chromosome 6"/>
</dbReference>
<evidence type="ECO:0000313" key="3">
    <source>
        <dbReference type="Proteomes" id="UP000663419"/>
    </source>
</evidence>
<dbReference type="VEuPathDB" id="FungiDB:I7I53_11999"/>
<name>A0A8A1LZ95_AJEC8</name>
<accession>A0A8A1LZ95</accession>
<reference evidence="2" key="1">
    <citation type="submission" date="2021-01" db="EMBL/GenBank/DDBJ databases">
        <title>Chromosome-level genome assembly of a human fungal pathogen reveals clustering of transcriptionally co-regulated genes.</title>
        <authorList>
            <person name="Voorhies M."/>
            <person name="Cohen S."/>
            <person name="Shea T.P."/>
            <person name="Petrus S."/>
            <person name="Munoz J.F."/>
            <person name="Poplawski S."/>
            <person name="Goldman W.E."/>
            <person name="Michael T."/>
            <person name="Cuomo C.A."/>
            <person name="Sil A."/>
            <person name="Beyhan S."/>
        </authorList>
    </citation>
    <scope>NUCLEOTIDE SEQUENCE</scope>
    <source>
        <strain evidence="2">H88</strain>
    </source>
</reference>
<organism evidence="2 3">
    <name type="scientific">Ajellomyces capsulatus (strain H88)</name>
    <name type="common">Darling's disease fungus</name>
    <name type="synonym">Histoplasma capsulatum</name>
    <dbReference type="NCBI Taxonomy" id="544711"/>
    <lineage>
        <taxon>Eukaryota</taxon>
        <taxon>Fungi</taxon>
        <taxon>Dikarya</taxon>
        <taxon>Ascomycota</taxon>
        <taxon>Pezizomycotina</taxon>
        <taxon>Eurotiomycetes</taxon>
        <taxon>Eurotiomycetidae</taxon>
        <taxon>Onygenales</taxon>
        <taxon>Ajellomycetaceae</taxon>
        <taxon>Histoplasma</taxon>
    </lineage>
</organism>
<protein>
    <submittedName>
        <fullName evidence="2">Uncharacterized protein</fullName>
    </submittedName>
</protein>
<sequence>MHQENNRRRTEDARLIGEESKFPALNQTPARKEAEARKMARIQAARMNTSWSVMQKQLEKDSAEQEYNQLLQVQALERVSAAGKQPTGT</sequence>
<feature type="region of interest" description="Disordered" evidence="1">
    <location>
        <begin position="1"/>
        <end position="31"/>
    </location>
</feature>
<evidence type="ECO:0000313" key="2">
    <source>
        <dbReference type="EMBL" id="QSS57724.1"/>
    </source>
</evidence>
<gene>
    <name evidence="2" type="ORF">I7I53_11999</name>
</gene>
<dbReference type="AlphaFoldDB" id="A0A8A1LZ95"/>
<proteinExistence type="predicted"/>
<feature type="compositionally biased region" description="Basic and acidic residues" evidence="1">
    <location>
        <begin position="1"/>
        <end position="21"/>
    </location>
</feature>